<dbReference type="CDD" id="cd03263">
    <property type="entry name" value="ABC_subfamily_A"/>
    <property type="match status" value="1"/>
</dbReference>
<keyword evidence="3" id="KW-0813">Transport</keyword>
<dbReference type="GO" id="GO:0042626">
    <property type="term" value="F:ATPase-coupled transmembrane transporter activity"/>
    <property type="evidence" value="ECO:0000318"/>
    <property type="project" value="GO_Central"/>
</dbReference>
<feature type="transmembrane region" description="Helical" evidence="9">
    <location>
        <begin position="339"/>
        <end position="361"/>
    </location>
</feature>
<dbReference type="PROSITE" id="PS00211">
    <property type="entry name" value="ABC_TRANSPORTER_1"/>
    <property type="match status" value="1"/>
</dbReference>
<proteinExistence type="inferred from homology"/>
<dbReference type="InterPro" id="IPR003593">
    <property type="entry name" value="AAA+_ATPase"/>
</dbReference>
<dbReference type="InterPro" id="IPR027417">
    <property type="entry name" value="P-loop_NTPase"/>
</dbReference>
<evidence type="ECO:0000256" key="3">
    <source>
        <dbReference type="ARBA" id="ARBA00022448"/>
    </source>
</evidence>
<dbReference type="GO" id="GO:0005524">
    <property type="term" value="F:ATP binding"/>
    <property type="evidence" value="ECO:0007669"/>
    <property type="project" value="UniProtKB-KW"/>
</dbReference>
<evidence type="ECO:0000256" key="1">
    <source>
        <dbReference type="ARBA" id="ARBA00004141"/>
    </source>
</evidence>
<evidence type="ECO:0000256" key="4">
    <source>
        <dbReference type="ARBA" id="ARBA00022692"/>
    </source>
</evidence>
<evidence type="ECO:0000256" key="9">
    <source>
        <dbReference type="SAM" id="Phobius"/>
    </source>
</evidence>
<dbReference type="Pfam" id="PF25158">
    <property type="entry name" value="ABCA11_C"/>
    <property type="match status" value="1"/>
</dbReference>
<keyword evidence="7 9" id="KW-1133">Transmembrane helix</keyword>
<keyword evidence="4 9" id="KW-0812">Transmembrane</keyword>
<dbReference type="GO" id="GO:0016020">
    <property type="term" value="C:membrane"/>
    <property type="evidence" value="ECO:0007669"/>
    <property type="project" value="UniProtKB-SubCell"/>
</dbReference>
<dbReference type="PANTHER" id="PTHR19229">
    <property type="entry name" value="ATP-BINDING CASSETTE TRANSPORTER SUBFAMILY A ABCA"/>
    <property type="match status" value="1"/>
</dbReference>
<feature type="domain" description="ABC transporter" evidence="10">
    <location>
        <begin position="519"/>
        <end position="764"/>
    </location>
</feature>
<dbReference type="Proteomes" id="UP000036987">
    <property type="component" value="Unassembled WGS sequence"/>
</dbReference>
<feature type="transmembrane region" description="Helical" evidence="9">
    <location>
        <begin position="423"/>
        <end position="441"/>
    </location>
</feature>
<reference evidence="12" key="1">
    <citation type="journal article" date="2016" name="Nature">
        <title>The genome of the seagrass Zostera marina reveals angiosperm adaptation to the sea.</title>
        <authorList>
            <person name="Olsen J.L."/>
            <person name="Rouze P."/>
            <person name="Verhelst B."/>
            <person name="Lin Y.-C."/>
            <person name="Bayer T."/>
            <person name="Collen J."/>
            <person name="Dattolo E."/>
            <person name="De Paoli E."/>
            <person name="Dittami S."/>
            <person name="Maumus F."/>
            <person name="Michel G."/>
            <person name="Kersting A."/>
            <person name="Lauritano C."/>
            <person name="Lohaus R."/>
            <person name="Toepel M."/>
            <person name="Tonon T."/>
            <person name="Vanneste K."/>
            <person name="Amirebrahimi M."/>
            <person name="Brakel J."/>
            <person name="Bostroem C."/>
            <person name="Chovatia M."/>
            <person name="Grimwood J."/>
            <person name="Jenkins J.W."/>
            <person name="Jueterbock A."/>
            <person name="Mraz A."/>
            <person name="Stam W.T."/>
            <person name="Tice H."/>
            <person name="Bornberg-Bauer E."/>
            <person name="Green P.J."/>
            <person name="Pearson G.A."/>
            <person name="Procaccini G."/>
            <person name="Duarte C.M."/>
            <person name="Schmutz J."/>
            <person name="Reusch T.B.H."/>
            <person name="Van de Peer Y."/>
        </authorList>
    </citation>
    <scope>NUCLEOTIDE SEQUENCE [LARGE SCALE GENOMIC DNA]</scope>
    <source>
        <strain evidence="12">cv. Finnish</strain>
    </source>
</reference>
<dbReference type="InterPro" id="IPR026082">
    <property type="entry name" value="ABCA"/>
</dbReference>
<dbReference type="GO" id="GO:0006869">
    <property type="term" value="P:lipid transport"/>
    <property type="evidence" value="ECO:0000318"/>
    <property type="project" value="GO_Central"/>
</dbReference>
<evidence type="ECO:0000256" key="6">
    <source>
        <dbReference type="ARBA" id="ARBA00022840"/>
    </source>
</evidence>
<feature type="transmembrane region" description="Helical" evidence="9">
    <location>
        <begin position="268"/>
        <end position="293"/>
    </location>
</feature>
<name>A0A0K9NJG4_ZOSMR</name>
<dbReference type="AlphaFoldDB" id="A0A0K9NJG4"/>
<comment type="similarity">
    <text evidence="2">Belongs to the ABC transporter superfamily. ABCA family. CPR flippase (TC 3.A.1.211) subfamily.</text>
</comment>
<evidence type="ECO:0000256" key="5">
    <source>
        <dbReference type="ARBA" id="ARBA00022741"/>
    </source>
</evidence>
<accession>A0A0K9NJG4</accession>
<dbReference type="Gene3D" id="3.40.50.300">
    <property type="entry name" value="P-loop containing nucleotide triphosphate hydrolases"/>
    <property type="match status" value="1"/>
</dbReference>
<evidence type="ECO:0000256" key="8">
    <source>
        <dbReference type="ARBA" id="ARBA00023136"/>
    </source>
</evidence>
<dbReference type="GO" id="GO:0005319">
    <property type="term" value="F:lipid transporter activity"/>
    <property type="evidence" value="ECO:0000318"/>
    <property type="project" value="GO_Central"/>
</dbReference>
<dbReference type="GO" id="GO:0140359">
    <property type="term" value="F:ABC-type transporter activity"/>
    <property type="evidence" value="ECO:0007669"/>
    <property type="project" value="InterPro"/>
</dbReference>
<keyword evidence="12" id="KW-1185">Reference proteome</keyword>
<evidence type="ECO:0000256" key="2">
    <source>
        <dbReference type="ARBA" id="ARBA00008526"/>
    </source>
</evidence>
<organism evidence="11 12">
    <name type="scientific">Zostera marina</name>
    <name type="common">Eelgrass</name>
    <dbReference type="NCBI Taxonomy" id="29655"/>
    <lineage>
        <taxon>Eukaryota</taxon>
        <taxon>Viridiplantae</taxon>
        <taxon>Streptophyta</taxon>
        <taxon>Embryophyta</taxon>
        <taxon>Tracheophyta</taxon>
        <taxon>Spermatophyta</taxon>
        <taxon>Magnoliopsida</taxon>
        <taxon>Liliopsida</taxon>
        <taxon>Zosteraceae</taxon>
        <taxon>Zostera</taxon>
    </lineage>
</organism>
<keyword evidence="8 9" id="KW-0472">Membrane</keyword>
<feature type="transmembrane region" description="Helical" evidence="9">
    <location>
        <begin position="224"/>
        <end position="248"/>
    </location>
</feature>
<keyword evidence="6" id="KW-0067">ATP-binding</keyword>
<dbReference type="PROSITE" id="PS50893">
    <property type="entry name" value="ABC_TRANSPORTER_2"/>
    <property type="match status" value="1"/>
</dbReference>
<gene>
    <name evidence="11" type="ORF">ZOSMA_98G00420</name>
</gene>
<dbReference type="STRING" id="29655.A0A0K9NJG4"/>
<dbReference type="Pfam" id="PF12698">
    <property type="entry name" value="ABC2_membrane_3"/>
    <property type="match status" value="1"/>
</dbReference>
<feature type="transmembrane region" description="Helical" evidence="9">
    <location>
        <begin position="305"/>
        <end position="327"/>
    </location>
</feature>
<dbReference type="InterPro" id="IPR003439">
    <property type="entry name" value="ABC_transporter-like_ATP-bd"/>
</dbReference>
<comment type="subcellular location">
    <subcellularLocation>
        <location evidence="1">Membrane</location>
        <topology evidence="1">Multi-pass membrane protein</topology>
    </subcellularLocation>
</comment>
<dbReference type="Pfam" id="PF00005">
    <property type="entry name" value="ABC_tran"/>
    <property type="match status" value="1"/>
</dbReference>
<dbReference type="OMA" id="QAVKGLW"/>
<sequence>MELLTGFSLFRQHLVALTRKNAILTWRNKKTTFLQVFSSLFFIFLIFCIDKAINSRMSSITTYKDVPNPKTIVDFPILPCEDKVLVKLPCYDFVWSGKHYNKINEIVQAIMKNNPGRIIPDHKVLSFKNPAEVDSWLAQNPMQCPGALHFEEISPTVISYGIQTNSTPLAERGVFEDPTFKYQIPLQLAAEREIARSLMGEPNFSWSVGFKEFAHPALDTFSTVAIFGPTFFLLIAMFGFVFQISSLVTEKELKLRQAMSIMGLYESAYWLSWLAWEALLTLFAAIFTVLFGMMFQFNFFLKNNFGILFFVFFLFQLNMLGFAFMISNFIEKSSSATSVGFSIFIIGFLTQIVTTIGNIPYGPGFNKELFRFIWSLFPPNLLAQSLKILGDATSTSGSEGISWSMSGKCPSRQPDCVITIEDIYKWLISTFFVWLVLAIYLDNILPNVNGVRKPVFYFLKPSYWTGKGGAKVQDGGMCSCLSSTPPLEDVRPDDEDVRAEEENVKRQVIESDIDSNVSVQLRGLTKTYPGKMNIGCCRCKRIPPYHAVKGVWMNFERNRLFCLLGPNGAGKTTLINCLTGITQVSNGDALIYDNSIRSTVGMSHIRRMIGVCPQFDILWDALSAQEHIHLFASIKGLVPSTIESVAESSLTEVKLTGSAKIRAGSYSGGMRRRLSVAIALIGDPKLVFLDEPTTGMDPITRRHVWDIIEKAKKDRAVILTTHSMEEADILGDRIAIMAKGKLRCIGTSIRLKSRFGTGYIANVSFLSNSPAQTGNMNGDIDFANMGQVVQVKEFFKSHLDVLPKEENRGFLTFVIPHAKEELLTKFFAELQDREREFGISDIQLGLTTLEEVFLNIAKTAELESANAEGSMVTLNLTSGISIEIPKGARFVVIPGTVSAENPSGLMVEVFWEQDDSGNLCISGHSEETPTPSHIFPVFNETGSQRSLFGGGTLPVGFVVNPDEIHQ</sequence>
<dbReference type="SUPFAM" id="SSF52540">
    <property type="entry name" value="P-loop containing nucleoside triphosphate hydrolases"/>
    <property type="match status" value="1"/>
</dbReference>
<evidence type="ECO:0000259" key="10">
    <source>
        <dbReference type="PROSITE" id="PS50893"/>
    </source>
</evidence>
<dbReference type="SMART" id="SM00382">
    <property type="entry name" value="AAA"/>
    <property type="match status" value="1"/>
</dbReference>
<dbReference type="GO" id="GO:0016887">
    <property type="term" value="F:ATP hydrolysis activity"/>
    <property type="evidence" value="ECO:0007669"/>
    <property type="project" value="InterPro"/>
</dbReference>
<dbReference type="OrthoDB" id="10255969at2759"/>
<dbReference type="InterPro" id="IPR017871">
    <property type="entry name" value="ABC_transporter-like_CS"/>
</dbReference>
<dbReference type="EMBL" id="LFYR01002215">
    <property type="protein sequence ID" value="KMZ56217.1"/>
    <property type="molecule type" value="Genomic_DNA"/>
</dbReference>
<evidence type="ECO:0000256" key="7">
    <source>
        <dbReference type="ARBA" id="ARBA00022989"/>
    </source>
</evidence>
<keyword evidence="5" id="KW-0547">Nucleotide-binding</keyword>
<evidence type="ECO:0000313" key="11">
    <source>
        <dbReference type="EMBL" id="KMZ56217.1"/>
    </source>
</evidence>
<dbReference type="InterPro" id="IPR013525">
    <property type="entry name" value="ABC2_TM"/>
</dbReference>
<comment type="caution">
    <text evidence="11">The sequence shown here is derived from an EMBL/GenBank/DDBJ whole genome shotgun (WGS) entry which is preliminary data.</text>
</comment>
<protein>
    <submittedName>
        <fullName evidence="11">ABC transporter A family member 2</fullName>
    </submittedName>
</protein>
<evidence type="ECO:0000313" key="12">
    <source>
        <dbReference type="Proteomes" id="UP000036987"/>
    </source>
</evidence>
<dbReference type="PANTHER" id="PTHR19229:SF205">
    <property type="entry name" value="ABC TRANSPORTER A FAMILY MEMBER 1-RELATED"/>
    <property type="match status" value="1"/>
</dbReference>
<dbReference type="InterPro" id="IPR056788">
    <property type="entry name" value="ABCA2/9/11_C"/>
</dbReference>
<feature type="transmembrane region" description="Helical" evidence="9">
    <location>
        <begin position="32"/>
        <end position="49"/>
    </location>
</feature>
<dbReference type="FunFam" id="3.40.50.300:FF:000665">
    <property type="entry name" value="ABC transporter A family member 2"/>
    <property type="match status" value="1"/>
</dbReference>